<name>A0A2I0WRI2_9ASPA</name>
<dbReference type="GO" id="GO:0016567">
    <property type="term" value="P:protein ubiquitination"/>
    <property type="evidence" value="ECO:0007669"/>
    <property type="project" value="UniProtKB-UniPathway"/>
</dbReference>
<dbReference type="InterPro" id="IPR044286">
    <property type="entry name" value="SINL_plant"/>
</dbReference>
<comment type="catalytic activity">
    <reaction evidence="1">
        <text>S-ubiquitinyl-[E2 ubiquitin-conjugating enzyme]-L-cysteine + [acceptor protein]-L-lysine = [E2 ubiquitin-conjugating enzyme]-L-cysteine + N(6)-ubiquitinyl-[acceptor protein]-L-lysine.</text>
        <dbReference type="EC" id="2.3.2.27"/>
    </reaction>
</comment>
<evidence type="ECO:0000256" key="9">
    <source>
        <dbReference type="ARBA" id="ARBA00022833"/>
    </source>
</evidence>
<gene>
    <name evidence="14" type="ORF">MA16_Dca026967</name>
</gene>
<feature type="domain" description="SIAH-type" evidence="13">
    <location>
        <begin position="143"/>
        <end position="201"/>
    </location>
</feature>
<feature type="region of interest" description="Disordered" evidence="12">
    <location>
        <begin position="1"/>
        <end position="49"/>
    </location>
</feature>
<dbReference type="UniPathway" id="UPA00143"/>
<proteinExistence type="inferred from homology"/>
<evidence type="ECO:0000313" key="15">
    <source>
        <dbReference type="Proteomes" id="UP000233837"/>
    </source>
</evidence>
<evidence type="ECO:0000256" key="4">
    <source>
        <dbReference type="ARBA" id="ARBA00012483"/>
    </source>
</evidence>
<evidence type="ECO:0000256" key="6">
    <source>
        <dbReference type="ARBA" id="ARBA00022723"/>
    </source>
</evidence>
<dbReference type="STRING" id="906689.A0A2I0WRI2"/>
<evidence type="ECO:0000256" key="10">
    <source>
        <dbReference type="ARBA" id="ARBA00024004"/>
    </source>
</evidence>
<keyword evidence="9" id="KW-0862">Zinc</keyword>
<keyword evidence="7 11" id="KW-0863">Zinc-finger</keyword>
<evidence type="ECO:0000259" key="13">
    <source>
        <dbReference type="PROSITE" id="PS51081"/>
    </source>
</evidence>
<organism evidence="14 15">
    <name type="scientific">Dendrobium catenatum</name>
    <dbReference type="NCBI Taxonomy" id="906689"/>
    <lineage>
        <taxon>Eukaryota</taxon>
        <taxon>Viridiplantae</taxon>
        <taxon>Streptophyta</taxon>
        <taxon>Embryophyta</taxon>
        <taxon>Tracheophyta</taxon>
        <taxon>Spermatophyta</taxon>
        <taxon>Magnoliopsida</taxon>
        <taxon>Liliopsida</taxon>
        <taxon>Asparagales</taxon>
        <taxon>Orchidaceae</taxon>
        <taxon>Epidendroideae</taxon>
        <taxon>Malaxideae</taxon>
        <taxon>Dendrobiinae</taxon>
        <taxon>Dendrobium</taxon>
    </lineage>
</organism>
<comment type="function">
    <text evidence="10">E3 ubiquitin-protein ligase that mediates ubiquitination and subsequent proteasomal degradation of target proteins. E3 ubiquitin ligases accept ubiquitin from an E2 ubiquitin-conjugating enzyme in the form of a thioester and then directly transfers the ubiquitin to targeted substrates. It probably triggers the ubiquitin-mediated degradation of different substrates.</text>
</comment>
<dbReference type="PROSITE" id="PS51081">
    <property type="entry name" value="ZF_SIAH"/>
    <property type="match status" value="1"/>
</dbReference>
<dbReference type="SUPFAM" id="SSF49599">
    <property type="entry name" value="TRAF domain-like"/>
    <property type="match status" value="1"/>
</dbReference>
<dbReference type="AlphaFoldDB" id="A0A2I0WRI2"/>
<reference evidence="14 15" key="2">
    <citation type="journal article" date="2017" name="Nature">
        <title>The Apostasia genome and the evolution of orchids.</title>
        <authorList>
            <person name="Zhang G.Q."/>
            <person name="Liu K.W."/>
            <person name="Li Z."/>
            <person name="Lohaus R."/>
            <person name="Hsiao Y.Y."/>
            <person name="Niu S.C."/>
            <person name="Wang J.Y."/>
            <person name="Lin Y.C."/>
            <person name="Xu Q."/>
            <person name="Chen L.J."/>
            <person name="Yoshida K."/>
            <person name="Fujiwara S."/>
            <person name="Wang Z.W."/>
            <person name="Zhang Y.Q."/>
            <person name="Mitsuda N."/>
            <person name="Wang M."/>
            <person name="Liu G.H."/>
            <person name="Pecoraro L."/>
            <person name="Huang H.X."/>
            <person name="Xiao X.J."/>
            <person name="Lin M."/>
            <person name="Wu X.Y."/>
            <person name="Wu W.L."/>
            <person name="Chen Y.Y."/>
            <person name="Chang S.B."/>
            <person name="Sakamoto S."/>
            <person name="Ohme-Takagi M."/>
            <person name="Yagi M."/>
            <person name="Zeng S.J."/>
            <person name="Shen C.Y."/>
            <person name="Yeh C.M."/>
            <person name="Luo Y.B."/>
            <person name="Tsai W.C."/>
            <person name="Van de Peer Y."/>
            <person name="Liu Z.J."/>
        </authorList>
    </citation>
    <scope>NUCLEOTIDE SEQUENCE [LARGE SCALE GENOMIC DNA]</scope>
    <source>
        <tissue evidence="14">The whole plant</tissue>
    </source>
</reference>
<accession>A0A2I0WRI2</accession>
<dbReference type="PANTHER" id="PTHR46632:SF16">
    <property type="entry name" value="E3 UBIQUITIN-PROTEIN LIGASE SINA-LIKE 10"/>
    <property type="match status" value="1"/>
</dbReference>
<dbReference type="InterPro" id="IPR049548">
    <property type="entry name" value="Sina-like_RING"/>
</dbReference>
<evidence type="ECO:0000256" key="5">
    <source>
        <dbReference type="ARBA" id="ARBA00022679"/>
    </source>
</evidence>
<comment type="similarity">
    <text evidence="3">Belongs to the SINA (Seven in absentia) family.</text>
</comment>
<feature type="compositionally biased region" description="Acidic residues" evidence="12">
    <location>
        <begin position="33"/>
        <end position="49"/>
    </location>
</feature>
<evidence type="ECO:0000256" key="12">
    <source>
        <dbReference type="SAM" id="MobiDB-lite"/>
    </source>
</evidence>
<sequence>MARFSLYEGTSGSKRKKRSNEEEDDLKKRTCEVEEENSESWENEEEESNEIGCEVEDFEEIEATGEDGVFLGGNTDGEFKFRIDPDILDCSICFEPLRLPIFECRNGHIACSYCCPKLLNKCHLCCEPIGSHRCLALEKVVESITSPCQYANYGCKAILSFAEKASHEEACSHAALFCPISNCTFSGSKSLLCTHTKRMHGNISKNFCYDQPFLVVLEKLQPLMVLLGEDSHFFLLLNNYEIFFPGNVLSVICMASDNTEYDFSCELKVKTRESSLRLRTSVEKVKKWNGVHPRKAFLVVPDGFDTTDARLRINVCINKSLSSEFPPKKRRVGGRPHP</sequence>
<keyword evidence="5" id="KW-0808">Transferase</keyword>
<dbReference type="GO" id="GO:0008270">
    <property type="term" value="F:zinc ion binding"/>
    <property type="evidence" value="ECO:0007669"/>
    <property type="project" value="UniProtKB-KW"/>
</dbReference>
<dbReference type="Proteomes" id="UP000233837">
    <property type="component" value="Unassembled WGS sequence"/>
</dbReference>
<dbReference type="CDD" id="cd16571">
    <property type="entry name" value="RING-HC_SIAHs"/>
    <property type="match status" value="1"/>
</dbReference>
<keyword evidence="6" id="KW-0479">Metal-binding</keyword>
<evidence type="ECO:0000256" key="8">
    <source>
        <dbReference type="ARBA" id="ARBA00022786"/>
    </source>
</evidence>
<dbReference type="Gene3D" id="3.30.40.10">
    <property type="entry name" value="Zinc/RING finger domain, C3HC4 (zinc finger)"/>
    <property type="match status" value="1"/>
</dbReference>
<dbReference type="GO" id="GO:0061630">
    <property type="term" value="F:ubiquitin protein ligase activity"/>
    <property type="evidence" value="ECO:0007669"/>
    <property type="project" value="UniProtKB-EC"/>
</dbReference>
<dbReference type="PANTHER" id="PTHR46632">
    <property type="entry name" value="E3 UBIQUITIN-PROTEIN LIGASE SINA-LIKE 4"/>
    <property type="match status" value="1"/>
</dbReference>
<evidence type="ECO:0000256" key="3">
    <source>
        <dbReference type="ARBA" id="ARBA00009119"/>
    </source>
</evidence>
<keyword evidence="8" id="KW-0833">Ubl conjugation pathway</keyword>
<dbReference type="FunFam" id="3.30.40.10:FF:000041">
    <property type="entry name" value="E3 ubiquitin-protein ligase SINAT3"/>
    <property type="match status" value="1"/>
</dbReference>
<evidence type="ECO:0000256" key="7">
    <source>
        <dbReference type="ARBA" id="ARBA00022771"/>
    </source>
</evidence>
<keyword evidence="15" id="KW-1185">Reference proteome</keyword>
<evidence type="ECO:0000256" key="2">
    <source>
        <dbReference type="ARBA" id="ARBA00004906"/>
    </source>
</evidence>
<reference evidence="14 15" key="1">
    <citation type="journal article" date="2016" name="Sci. Rep.">
        <title>The Dendrobium catenatum Lindl. genome sequence provides insights into polysaccharide synthase, floral development and adaptive evolution.</title>
        <authorList>
            <person name="Zhang G.Q."/>
            <person name="Xu Q."/>
            <person name="Bian C."/>
            <person name="Tsai W.C."/>
            <person name="Yeh C.M."/>
            <person name="Liu K.W."/>
            <person name="Yoshida K."/>
            <person name="Zhang L.S."/>
            <person name="Chang S.B."/>
            <person name="Chen F."/>
            <person name="Shi Y."/>
            <person name="Su Y.Y."/>
            <person name="Zhang Y.Q."/>
            <person name="Chen L.J."/>
            <person name="Yin Y."/>
            <person name="Lin M."/>
            <person name="Huang H."/>
            <person name="Deng H."/>
            <person name="Wang Z.W."/>
            <person name="Zhu S.L."/>
            <person name="Zhao X."/>
            <person name="Deng C."/>
            <person name="Niu S.C."/>
            <person name="Huang J."/>
            <person name="Wang M."/>
            <person name="Liu G.H."/>
            <person name="Yang H.J."/>
            <person name="Xiao X.J."/>
            <person name="Hsiao Y.Y."/>
            <person name="Wu W.L."/>
            <person name="Chen Y.Y."/>
            <person name="Mitsuda N."/>
            <person name="Ohme-Takagi M."/>
            <person name="Luo Y.B."/>
            <person name="Van de Peer Y."/>
            <person name="Liu Z.J."/>
        </authorList>
    </citation>
    <scope>NUCLEOTIDE SEQUENCE [LARGE SCALE GENOMIC DNA]</scope>
    <source>
        <tissue evidence="14">The whole plant</tissue>
    </source>
</reference>
<dbReference type="InterPro" id="IPR013010">
    <property type="entry name" value="Znf_SIAH"/>
</dbReference>
<evidence type="ECO:0000313" key="14">
    <source>
        <dbReference type="EMBL" id="PKU78272.1"/>
    </source>
</evidence>
<dbReference type="Pfam" id="PF21362">
    <property type="entry name" value="Sina_RING"/>
    <property type="match status" value="1"/>
</dbReference>
<dbReference type="EMBL" id="KZ502460">
    <property type="protein sequence ID" value="PKU78272.1"/>
    <property type="molecule type" value="Genomic_DNA"/>
</dbReference>
<dbReference type="EC" id="2.3.2.27" evidence="4"/>
<evidence type="ECO:0000256" key="11">
    <source>
        <dbReference type="PROSITE-ProRule" id="PRU00455"/>
    </source>
</evidence>
<dbReference type="InterPro" id="IPR013083">
    <property type="entry name" value="Znf_RING/FYVE/PHD"/>
</dbReference>
<evidence type="ECO:0000256" key="1">
    <source>
        <dbReference type="ARBA" id="ARBA00000900"/>
    </source>
</evidence>
<protein>
    <recommendedName>
        <fullName evidence="4">RING-type E3 ubiquitin transferase</fullName>
        <ecNumber evidence="4">2.3.2.27</ecNumber>
    </recommendedName>
</protein>
<dbReference type="Pfam" id="PF21361">
    <property type="entry name" value="Sina_ZnF"/>
    <property type="match status" value="1"/>
</dbReference>
<comment type="pathway">
    <text evidence="2">Protein modification; protein ubiquitination.</text>
</comment>